<sequence length="47" mass="5116">MMDKEESEKSSVPMRPDGKECKRDCGDCSANGACNGQRNMIGTGDFE</sequence>
<reference evidence="2" key="1">
    <citation type="journal article" date="2015" name="Nature">
        <title>Complex archaea that bridge the gap between prokaryotes and eukaryotes.</title>
        <authorList>
            <person name="Spang A."/>
            <person name="Saw J.H."/>
            <person name="Jorgensen S.L."/>
            <person name="Zaremba-Niedzwiedzka K."/>
            <person name="Martijn J."/>
            <person name="Lind A.E."/>
            <person name="van Eijk R."/>
            <person name="Schleper C."/>
            <person name="Guy L."/>
            <person name="Ettema T.J."/>
        </authorList>
    </citation>
    <scope>NUCLEOTIDE SEQUENCE</scope>
</reference>
<evidence type="ECO:0000256" key="1">
    <source>
        <dbReference type="SAM" id="MobiDB-lite"/>
    </source>
</evidence>
<accession>A0A0F9S7J1</accession>
<evidence type="ECO:0000313" key="2">
    <source>
        <dbReference type="EMBL" id="KKN64865.1"/>
    </source>
</evidence>
<comment type="caution">
    <text evidence="2">The sequence shown here is derived from an EMBL/GenBank/DDBJ whole genome shotgun (WGS) entry which is preliminary data.</text>
</comment>
<proteinExistence type="predicted"/>
<feature type="region of interest" description="Disordered" evidence="1">
    <location>
        <begin position="1"/>
        <end position="23"/>
    </location>
</feature>
<dbReference type="EMBL" id="LAZR01000541">
    <property type="protein sequence ID" value="KKN64865.1"/>
    <property type="molecule type" value="Genomic_DNA"/>
</dbReference>
<protein>
    <submittedName>
        <fullName evidence="2">Uncharacterized protein</fullName>
    </submittedName>
</protein>
<dbReference type="AlphaFoldDB" id="A0A0F9S7J1"/>
<gene>
    <name evidence="2" type="ORF">LCGC14_0486990</name>
</gene>
<organism evidence="2">
    <name type="scientific">marine sediment metagenome</name>
    <dbReference type="NCBI Taxonomy" id="412755"/>
    <lineage>
        <taxon>unclassified sequences</taxon>
        <taxon>metagenomes</taxon>
        <taxon>ecological metagenomes</taxon>
    </lineage>
</organism>
<name>A0A0F9S7J1_9ZZZZ</name>